<dbReference type="SMART" id="SM00642">
    <property type="entry name" value="Aamy"/>
    <property type="match status" value="1"/>
</dbReference>
<evidence type="ECO:0000313" key="3">
    <source>
        <dbReference type="EMBL" id="PKQ64025.1"/>
    </source>
</evidence>
<dbReference type="SUPFAM" id="SSF51445">
    <property type="entry name" value="(Trans)glycosidases"/>
    <property type="match status" value="1"/>
</dbReference>
<feature type="domain" description="Glycosyl hydrolase family 13 catalytic" evidence="2">
    <location>
        <begin position="383"/>
        <end position="741"/>
    </location>
</feature>
<keyword evidence="4" id="KW-1185">Reference proteome</keyword>
<dbReference type="PANTHER" id="PTHR43002">
    <property type="entry name" value="GLYCOGEN DEBRANCHING ENZYME"/>
    <property type="match status" value="1"/>
</dbReference>
<dbReference type="InterPro" id="IPR004193">
    <property type="entry name" value="Glyco_hydro_13_N"/>
</dbReference>
<dbReference type="InterPro" id="IPR056284">
    <property type="entry name" value="AIR9-like_A9"/>
</dbReference>
<dbReference type="Pfam" id="PF00128">
    <property type="entry name" value="Alpha-amylase"/>
    <property type="match status" value="1"/>
</dbReference>
<dbReference type="SUPFAM" id="SSF81296">
    <property type="entry name" value="E set domains"/>
    <property type="match status" value="1"/>
</dbReference>
<dbReference type="Gene3D" id="3.20.20.80">
    <property type="entry name" value="Glycosidases"/>
    <property type="match status" value="1"/>
</dbReference>
<dbReference type="EMBL" id="MVDE01000026">
    <property type="protein sequence ID" value="PKQ64025.1"/>
    <property type="molecule type" value="Genomic_DNA"/>
</dbReference>
<organism evidence="3 4">
    <name type="scientific">Labilibaculum manganireducens</name>
    <dbReference type="NCBI Taxonomy" id="1940525"/>
    <lineage>
        <taxon>Bacteria</taxon>
        <taxon>Pseudomonadati</taxon>
        <taxon>Bacteroidota</taxon>
        <taxon>Bacteroidia</taxon>
        <taxon>Marinilabiliales</taxon>
        <taxon>Marinifilaceae</taxon>
        <taxon>Labilibaculum</taxon>
    </lineage>
</organism>
<dbReference type="GO" id="GO:0005975">
    <property type="term" value="P:carbohydrate metabolic process"/>
    <property type="evidence" value="ECO:0007669"/>
    <property type="project" value="InterPro"/>
</dbReference>
<dbReference type="Proteomes" id="UP000233618">
    <property type="component" value="Unassembled WGS sequence"/>
</dbReference>
<dbReference type="Gene3D" id="2.60.40.10">
    <property type="entry name" value="Immunoglobulins"/>
    <property type="match status" value="2"/>
</dbReference>
<dbReference type="CDD" id="cd11350">
    <property type="entry name" value="AmyAc_4"/>
    <property type="match status" value="1"/>
</dbReference>
<evidence type="ECO:0000256" key="1">
    <source>
        <dbReference type="ARBA" id="ARBA00008061"/>
    </source>
</evidence>
<evidence type="ECO:0000313" key="4">
    <source>
        <dbReference type="Proteomes" id="UP000233618"/>
    </source>
</evidence>
<dbReference type="InterPro" id="IPR013783">
    <property type="entry name" value="Ig-like_fold"/>
</dbReference>
<dbReference type="RefSeq" id="WP_101310686.1">
    <property type="nucleotide sequence ID" value="NZ_MVDE01000026.1"/>
</dbReference>
<dbReference type="InterPro" id="IPR014756">
    <property type="entry name" value="Ig_E-set"/>
</dbReference>
<name>A0A2N3I111_9BACT</name>
<protein>
    <recommendedName>
        <fullName evidence="2">Glycosyl hydrolase family 13 catalytic domain-containing protein</fullName>
    </recommendedName>
</protein>
<reference evidence="3 4" key="1">
    <citation type="journal article" date="2017" name="Front. Microbiol.">
        <title>Labilibaculum manganireducens gen. nov., sp. nov. and Labilibaculum filiforme sp. nov., Novel Bacteroidetes Isolated from Subsurface Sediments of the Baltic Sea.</title>
        <authorList>
            <person name="Vandieken V."/>
            <person name="Marshall I.P."/>
            <person name="Niemann H."/>
            <person name="Engelen B."/>
            <person name="Cypionka H."/>
        </authorList>
    </citation>
    <scope>NUCLEOTIDE SEQUENCE [LARGE SCALE GENOMIC DNA]</scope>
    <source>
        <strain evidence="3 4">59.10-2M</strain>
    </source>
</reference>
<dbReference type="Gene3D" id="2.60.40.2700">
    <property type="match status" value="1"/>
</dbReference>
<dbReference type="NCBIfam" id="TIGR04183">
    <property type="entry name" value="Por_Secre_tail"/>
    <property type="match status" value="1"/>
</dbReference>
<dbReference type="InterPro" id="IPR006047">
    <property type="entry name" value="GH13_cat_dom"/>
</dbReference>
<dbReference type="Pfam" id="PF18962">
    <property type="entry name" value="Por_Secre_tail"/>
    <property type="match status" value="1"/>
</dbReference>
<comment type="similarity">
    <text evidence="1">Belongs to the glycosyl hydrolase 13 family.</text>
</comment>
<comment type="caution">
    <text evidence="3">The sequence shown here is derived from an EMBL/GenBank/DDBJ whole genome shotgun (WGS) entry which is preliminary data.</text>
</comment>
<dbReference type="InterPro" id="IPR017853">
    <property type="entry name" value="GH"/>
</dbReference>
<dbReference type="Pfam" id="PF02922">
    <property type="entry name" value="CBM_48"/>
    <property type="match status" value="1"/>
</dbReference>
<proteinExistence type="inferred from homology"/>
<sequence>MKKLYTYLLSFLLLIPSIGIGQIIISDPTFPTEDKPVTITFDASLGTAGLKDYTGDVYAHTGVITDKSTSTSDWKYAPTWGDNSEKYKLTSLGNNKWQLSITPSIREYYGVTSGEKILKMAFVFRSADNSKEGKGDGGTDIFVDISEGGLNVEFAKPVDNTIFGKNESVLITANSEASDNLELLIDGVSMTSTSSTQLNYSYTPNAAGNHQLIAVATASGEEARDTVNIVLREDTPAATKPAGIKDGINYIDDNTVTLSLYAPNKEYVFVIGDFNGWNYDNNYQMNKDGDYFWITLDNLTAGKEYIFQYVIDGDIKIADPYADKLLDPWNDQYISSTTYPNLIPYPADKTSEIASVFQTAQTTYTWSDAQFTPPSKEDLVVYELHVRDFTSAGDIKTVKDTLDYLERLGVNAIELMPFNEFEGNDSWGYNPSFYFAPDKAYGTKNDYKAFIDECHSRGIAVYMDMVLNHTYGQSPFLRMYFDGSKPTADNPWYNVTSNFENPDAQWGYDINHTSTATQKLVDRINTYWMNEYHIDGFRFDFTKGFSNTPHSNTTDPWGGQYDPQRIEILKRMSTAIWNVKSNAVVIFEHLSDNDEEKELAAHGIMLWGNANHEYSEASMGYSSDFSWYSWKERQWVGPKLVNYMESHDEERMMYRNLTYGASLGNYNVTNLNTALSRVETAAAFFFTVPGPKMVWQFEELGYDVSIDENGRVGKKPIHWEYQDDPNRKRLYEVFSALIKLKKEEVAFESEDFTLNTNNVLKRIEINHSDMDVRVIGNFDLKLRSIDPNFSKTGTWYDYFTGQAIAVTDVNAFIDLKAGEYHIYTTKQLSIPDVKSAPVASNITVSGTFREDETLTASYTFTDLNNDPEGSSIYKWYRADDANGTNETVISGADQLSYTLVRADRGNFIRFSVTPVAQAGELLQGDIVYSTYSEEITYSTGINDILNKELRLYPNPVRDILHLENLKQVNKLQLFDLSGKAIIAVTMPNESADLNINHLTTGTYILIFEMEDGSKLSKKIVKQ</sequence>
<dbReference type="Pfam" id="PF23197">
    <property type="entry name" value="IG_AIR9"/>
    <property type="match status" value="1"/>
</dbReference>
<dbReference type="GO" id="GO:0004553">
    <property type="term" value="F:hydrolase activity, hydrolyzing O-glycosyl compounds"/>
    <property type="evidence" value="ECO:0007669"/>
    <property type="project" value="InterPro"/>
</dbReference>
<evidence type="ECO:0000259" key="2">
    <source>
        <dbReference type="SMART" id="SM00642"/>
    </source>
</evidence>
<dbReference type="InterPro" id="IPR026444">
    <property type="entry name" value="Secre_tail"/>
</dbReference>
<accession>A0A2N3I111</accession>
<gene>
    <name evidence="3" type="ORF">BZG01_15120</name>
</gene>
<dbReference type="AlphaFoldDB" id="A0A2N3I111"/>